<dbReference type="KEGG" id="vab:WPS_25730"/>
<dbReference type="InterPro" id="IPR042216">
    <property type="entry name" value="MitoNEET_CISD"/>
</dbReference>
<dbReference type="Pfam" id="PF09360">
    <property type="entry name" value="zf-CDGSH"/>
    <property type="match status" value="2"/>
</dbReference>
<dbReference type="GO" id="GO:0051537">
    <property type="term" value="F:2 iron, 2 sulfur cluster binding"/>
    <property type="evidence" value="ECO:0007669"/>
    <property type="project" value="UniProtKB-KW"/>
</dbReference>
<evidence type="ECO:0000313" key="7">
    <source>
        <dbReference type="Proteomes" id="UP001317532"/>
    </source>
</evidence>
<dbReference type="Gene3D" id="3.40.5.90">
    <property type="entry name" value="CDGSH iron-sulfur domain, mitoNEET-type"/>
    <property type="match status" value="2"/>
</dbReference>
<dbReference type="SMART" id="SM00704">
    <property type="entry name" value="ZnF_CDGSH"/>
    <property type="match status" value="2"/>
</dbReference>
<organism evidence="6 7">
    <name type="scientific">Vulcanimicrobium alpinum</name>
    <dbReference type="NCBI Taxonomy" id="3016050"/>
    <lineage>
        <taxon>Bacteria</taxon>
        <taxon>Bacillati</taxon>
        <taxon>Vulcanimicrobiota</taxon>
        <taxon>Vulcanimicrobiia</taxon>
        <taxon>Vulcanimicrobiales</taxon>
        <taxon>Vulcanimicrobiaceae</taxon>
        <taxon>Vulcanimicrobium</taxon>
    </lineage>
</organism>
<protein>
    <submittedName>
        <fullName evidence="6">Iron-binding protein</fullName>
    </submittedName>
</protein>
<evidence type="ECO:0000313" key="6">
    <source>
        <dbReference type="EMBL" id="BDE07297.1"/>
    </source>
</evidence>
<evidence type="ECO:0000256" key="3">
    <source>
        <dbReference type="ARBA" id="ARBA00023004"/>
    </source>
</evidence>
<reference evidence="6 7" key="1">
    <citation type="journal article" date="2022" name="ISME Commun">
        <title>Vulcanimicrobium alpinus gen. nov. sp. nov., the first cultivated representative of the candidate phylum 'Eremiobacterota', is a metabolically versatile aerobic anoxygenic phototroph.</title>
        <authorList>
            <person name="Yabe S."/>
            <person name="Muto K."/>
            <person name="Abe K."/>
            <person name="Yokota A."/>
            <person name="Staudigel H."/>
            <person name="Tebo B.M."/>
        </authorList>
    </citation>
    <scope>NUCLEOTIDE SEQUENCE [LARGE SCALE GENOMIC DNA]</scope>
    <source>
        <strain evidence="6 7">WC8-2</strain>
    </source>
</reference>
<dbReference type="Proteomes" id="UP001317532">
    <property type="component" value="Chromosome"/>
</dbReference>
<evidence type="ECO:0000259" key="5">
    <source>
        <dbReference type="SMART" id="SM00704"/>
    </source>
</evidence>
<dbReference type="Pfam" id="PF06902">
    <property type="entry name" value="Fer4_19"/>
    <property type="match status" value="1"/>
</dbReference>
<evidence type="ECO:0000256" key="2">
    <source>
        <dbReference type="ARBA" id="ARBA00022723"/>
    </source>
</evidence>
<evidence type="ECO:0000256" key="1">
    <source>
        <dbReference type="ARBA" id="ARBA00022714"/>
    </source>
</evidence>
<dbReference type="PANTHER" id="PTHR46491:SF3">
    <property type="entry name" value="CDGSH IRON-SULFUR DOMAIN-CONTAINING PROTEIN 3, MITOCHONDRIAL"/>
    <property type="match status" value="1"/>
</dbReference>
<keyword evidence="3" id="KW-0408">Iron</keyword>
<name>A0AAN1XZU7_UNVUL</name>
<dbReference type="RefSeq" id="WP_317994900.1">
    <property type="nucleotide sequence ID" value="NZ_AP025523.1"/>
</dbReference>
<evidence type="ECO:0000256" key="4">
    <source>
        <dbReference type="ARBA" id="ARBA00023014"/>
    </source>
</evidence>
<keyword evidence="1" id="KW-0001">2Fe-2S</keyword>
<keyword evidence="7" id="KW-1185">Reference proteome</keyword>
<dbReference type="InterPro" id="IPR016548">
    <property type="entry name" value="UCP009180"/>
</dbReference>
<dbReference type="AlphaFoldDB" id="A0AAN1XZU7"/>
<dbReference type="GO" id="GO:0005737">
    <property type="term" value="C:cytoplasm"/>
    <property type="evidence" value="ECO:0007669"/>
    <property type="project" value="UniProtKB-ARBA"/>
</dbReference>
<dbReference type="PIRSF" id="PIRSF009180">
    <property type="entry name" value="UCP009180"/>
    <property type="match status" value="1"/>
</dbReference>
<sequence length="230" mass="24602">MSDQRTPRITITENGPYLVYGAVPLQVDTIAYDADGGSEEWQPGRAIDAGEKYALCRCGRSANKPFCDGTHACIGFDGTETASREPYAAQATTIEGPAMVLQDADALCAFARFCDPHGSIWKLIKRTDEAGARALVEHEATHCPSGRLVVRDKTTGAAIEPESAPSIELVEDPGKDCSGPLWVRGGIPITSSDGTTYEVRNRVTLCRCGASTNKPFCDGTHADIAFKDGF</sequence>
<proteinExistence type="predicted"/>
<dbReference type="InterPro" id="IPR010693">
    <property type="entry name" value="Divergent_4Fe-4S_mono-cluster"/>
</dbReference>
<dbReference type="InterPro" id="IPR052950">
    <property type="entry name" value="CISD"/>
</dbReference>
<feature type="domain" description="Iron-binding zinc finger CDGSH type" evidence="5">
    <location>
        <begin position="190"/>
        <end position="227"/>
    </location>
</feature>
<gene>
    <name evidence="6" type="ORF">WPS_25730</name>
</gene>
<dbReference type="PANTHER" id="PTHR46491">
    <property type="entry name" value="CDGSH IRON SULFUR DOMAIN PROTEIN HOMOLOG"/>
    <property type="match status" value="1"/>
</dbReference>
<dbReference type="EMBL" id="AP025523">
    <property type="protein sequence ID" value="BDE07297.1"/>
    <property type="molecule type" value="Genomic_DNA"/>
</dbReference>
<keyword evidence="2" id="KW-0479">Metal-binding</keyword>
<dbReference type="InterPro" id="IPR018967">
    <property type="entry name" value="FeS-contain_CDGSH-typ"/>
</dbReference>
<dbReference type="GO" id="GO:0046872">
    <property type="term" value="F:metal ion binding"/>
    <property type="evidence" value="ECO:0007669"/>
    <property type="project" value="UniProtKB-KW"/>
</dbReference>
<accession>A0AAN1XZU7</accession>
<feature type="domain" description="Iron-binding zinc finger CDGSH type" evidence="5">
    <location>
        <begin position="40"/>
        <end position="77"/>
    </location>
</feature>
<keyword evidence="4" id="KW-0411">Iron-sulfur</keyword>